<dbReference type="SUPFAM" id="SSF52266">
    <property type="entry name" value="SGNH hydrolase"/>
    <property type="match status" value="1"/>
</dbReference>
<evidence type="ECO:0000313" key="5">
    <source>
        <dbReference type="Proteomes" id="UP001652600"/>
    </source>
</evidence>
<dbReference type="Proteomes" id="UP001652600">
    <property type="component" value="Chromosome 6"/>
</dbReference>
<dbReference type="OrthoDB" id="1600564at2759"/>
<protein>
    <submittedName>
        <fullName evidence="6">GDSL esterase/lipase At5g55050</fullName>
    </submittedName>
</protein>
<reference evidence="6" key="2">
    <citation type="submission" date="2025-04" db="UniProtKB">
        <authorList>
            <consortium name="RefSeq"/>
        </authorList>
    </citation>
    <scope>IDENTIFICATION</scope>
</reference>
<proteinExistence type="inferred from homology"/>
<dbReference type="AlphaFoldDB" id="A0A1S3BM17"/>
<dbReference type="InterPro" id="IPR001087">
    <property type="entry name" value="GDSL"/>
</dbReference>
<name>A0A1S3BM17_CUCME</name>
<dbReference type="KEGG" id="cmo:103491100"/>
<reference evidence="4" key="1">
    <citation type="submission" date="2023-03" db="UniProtKB">
        <authorList>
            <consortium name="EnsemblPlants"/>
        </authorList>
    </citation>
    <scope>IDENTIFICATION</scope>
</reference>
<sequence>MGSQVLLSFLFFLFFFFFSILMGVSNSSLVPAIYVFGDSLVDVGNNNHLKLSLAKANFPHNGLDFPTKKPTGRFSNGKNAADFVAERVGLATSPPYLSLISKFRKTVNTTPFKTGVSFASGGAGIFNETNNLFKQSVAMDQQIELYSRVYKHLVGELGSSGAAAHLSKSLFTVVIGSNDIFGYHESSDLRQKYSPQQYLDLMASTLHSQLKRLHGYGARKYVVGGIGLVGCAPSQRKRSKTGECDEEVNNWAAIYNTALKSKLETLKMELNDISFSFFDVYQVMSNFVHSPSSYGFTEIKSACCGLGNLNADVPCLPIAKFCSNRNNHLFWDLYHPTQEAHRMFANYIFDGPFTYPLNLNQLIAL</sequence>
<evidence type="ECO:0000313" key="4">
    <source>
        <dbReference type="EnsemblPlants" id="MELO3C014197.2.1"/>
    </source>
</evidence>
<dbReference type="PANTHER" id="PTHR45648">
    <property type="entry name" value="GDSL LIPASE/ACYLHYDROLASE FAMILY PROTEIN (AFU_ORTHOLOGUE AFUA_4G14700)"/>
    <property type="match status" value="1"/>
</dbReference>
<accession>A0A1S3BM17</accession>
<organism evidence="5 6">
    <name type="scientific">Cucumis melo</name>
    <name type="common">Muskmelon</name>
    <dbReference type="NCBI Taxonomy" id="3656"/>
    <lineage>
        <taxon>Eukaryota</taxon>
        <taxon>Viridiplantae</taxon>
        <taxon>Streptophyta</taxon>
        <taxon>Embryophyta</taxon>
        <taxon>Tracheophyta</taxon>
        <taxon>Spermatophyta</taxon>
        <taxon>Magnoliopsida</taxon>
        <taxon>eudicotyledons</taxon>
        <taxon>Gunneridae</taxon>
        <taxon>Pentapetalae</taxon>
        <taxon>rosids</taxon>
        <taxon>fabids</taxon>
        <taxon>Cucurbitales</taxon>
        <taxon>Cucurbitaceae</taxon>
        <taxon>Benincaseae</taxon>
        <taxon>Cucumis</taxon>
    </lineage>
</organism>
<dbReference type="eggNOG" id="KOG0017">
    <property type="taxonomic scope" value="Eukaryota"/>
</dbReference>
<dbReference type="RefSeq" id="XP_008449153.1">
    <property type="nucleotide sequence ID" value="XM_008450931.2"/>
</dbReference>
<dbReference type="Gene3D" id="3.40.50.1110">
    <property type="entry name" value="SGNH hydrolase"/>
    <property type="match status" value="1"/>
</dbReference>
<evidence type="ECO:0000256" key="1">
    <source>
        <dbReference type="ARBA" id="ARBA00008668"/>
    </source>
</evidence>
<dbReference type="InterPro" id="IPR051058">
    <property type="entry name" value="GDSL_Est/Lipase"/>
</dbReference>
<dbReference type="InParanoid" id="A0A1S3BM17"/>
<dbReference type="GO" id="GO:0016042">
    <property type="term" value="P:lipid catabolic process"/>
    <property type="evidence" value="ECO:0007669"/>
    <property type="project" value="UniProtKB-KW"/>
</dbReference>
<evidence type="ECO:0000256" key="2">
    <source>
        <dbReference type="ARBA" id="ARBA00022801"/>
    </source>
</evidence>
<dbReference type="EnsemblPlants" id="MELO3C014197.2.1">
    <property type="protein sequence ID" value="MELO3C014197.2.1"/>
    <property type="gene ID" value="MELO3C014197.2"/>
</dbReference>
<comment type="similarity">
    <text evidence="1">Belongs to the 'GDSL' lipolytic enzyme family.</text>
</comment>
<dbReference type="SMR" id="A0A1S3BM17"/>
<gene>
    <name evidence="6" type="primary">LOC103491100</name>
    <name evidence="4" type="synonym">103491100</name>
</gene>
<dbReference type="Pfam" id="PF00657">
    <property type="entry name" value="Lipase_GDSL"/>
    <property type="match status" value="1"/>
</dbReference>
<dbReference type="PANTHER" id="PTHR45648:SF106">
    <property type="entry name" value="ANTHER-SPECIFIC PROLINE-RICH PROTEIN APG"/>
    <property type="match status" value="1"/>
</dbReference>
<dbReference type="InterPro" id="IPR036514">
    <property type="entry name" value="SGNH_hydro_sf"/>
</dbReference>
<keyword evidence="2" id="KW-0378">Hydrolase</keyword>
<keyword evidence="5" id="KW-1185">Reference proteome</keyword>
<evidence type="ECO:0000313" key="6">
    <source>
        <dbReference type="RefSeq" id="XP_008449153.1"/>
    </source>
</evidence>
<keyword evidence="3" id="KW-0443">Lipid metabolism</keyword>
<dbReference type="Gramene" id="MELO3C014197.2.1">
    <property type="protein sequence ID" value="MELO3C014197.2.1"/>
    <property type="gene ID" value="MELO3C014197.2"/>
</dbReference>
<dbReference type="GeneID" id="103491100"/>
<dbReference type="CDD" id="cd01837">
    <property type="entry name" value="SGNH_plant_lipase_like"/>
    <property type="match status" value="1"/>
</dbReference>
<keyword evidence="3" id="KW-0442">Lipid degradation</keyword>
<evidence type="ECO:0000256" key="3">
    <source>
        <dbReference type="ARBA" id="ARBA00022963"/>
    </source>
</evidence>
<dbReference type="GO" id="GO:0016788">
    <property type="term" value="F:hydrolase activity, acting on ester bonds"/>
    <property type="evidence" value="ECO:0007669"/>
    <property type="project" value="InterPro"/>
</dbReference>
<dbReference type="InterPro" id="IPR035669">
    <property type="entry name" value="SGNH_plant_lipase-like"/>
</dbReference>